<sequence length="195" mass="22782">MSPSKNMEVELSRSPNPSIAIPEIPVEVIEEILDNLHTDKSALKSCSLVSRPFYPRTRQYLFQHAFIYHIGQETLLRLHNLALTSPHIFQRFKSFIDALSTASRLETLKLTILIPSFEDFAEEDDMWDMFIELSLVLSGYRVFRCLEVTYECDFYVEEEVKAQMLSWTWTGFAFLHERDALKVELSGYKVEYLKV</sequence>
<comment type="caution">
    <text evidence="1">The sequence shown here is derived from an EMBL/GenBank/DDBJ whole genome shotgun (WGS) entry which is preliminary data.</text>
</comment>
<dbReference type="RefSeq" id="XP_060338024.1">
    <property type="nucleotide sequence ID" value="XM_060476397.1"/>
</dbReference>
<dbReference type="SUPFAM" id="SSF81383">
    <property type="entry name" value="F-box domain"/>
    <property type="match status" value="1"/>
</dbReference>
<evidence type="ECO:0000313" key="2">
    <source>
        <dbReference type="Proteomes" id="UP001175211"/>
    </source>
</evidence>
<keyword evidence="2" id="KW-1185">Reference proteome</keyword>
<name>A0AA39NLJ9_ARMTA</name>
<proteinExistence type="predicted"/>
<dbReference type="Proteomes" id="UP001175211">
    <property type="component" value="Unassembled WGS sequence"/>
</dbReference>
<reference evidence="1" key="1">
    <citation type="submission" date="2023-06" db="EMBL/GenBank/DDBJ databases">
        <authorList>
            <consortium name="Lawrence Berkeley National Laboratory"/>
            <person name="Ahrendt S."/>
            <person name="Sahu N."/>
            <person name="Indic B."/>
            <person name="Wong-Bajracharya J."/>
            <person name="Merenyi Z."/>
            <person name="Ke H.-M."/>
            <person name="Monk M."/>
            <person name="Kocsube S."/>
            <person name="Drula E."/>
            <person name="Lipzen A."/>
            <person name="Balint B."/>
            <person name="Henrissat B."/>
            <person name="Andreopoulos B."/>
            <person name="Martin F.M."/>
            <person name="Harder C.B."/>
            <person name="Rigling D."/>
            <person name="Ford K.L."/>
            <person name="Foster G.D."/>
            <person name="Pangilinan J."/>
            <person name="Papanicolaou A."/>
            <person name="Barry K."/>
            <person name="LaButti K."/>
            <person name="Viragh M."/>
            <person name="Koriabine M."/>
            <person name="Yan M."/>
            <person name="Riley R."/>
            <person name="Champramary S."/>
            <person name="Plett K.L."/>
            <person name="Tsai I.J."/>
            <person name="Slot J."/>
            <person name="Sipos G."/>
            <person name="Plett J."/>
            <person name="Nagy L.G."/>
            <person name="Grigoriev I.V."/>
        </authorList>
    </citation>
    <scope>NUCLEOTIDE SEQUENCE</scope>
    <source>
        <strain evidence="1">CCBAS 213</strain>
    </source>
</reference>
<organism evidence="1 2">
    <name type="scientific">Armillaria tabescens</name>
    <name type="common">Ringless honey mushroom</name>
    <name type="synonym">Agaricus tabescens</name>
    <dbReference type="NCBI Taxonomy" id="1929756"/>
    <lineage>
        <taxon>Eukaryota</taxon>
        <taxon>Fungi</taxon>
        <taxon>Dikarya</taxon>
        <taxon>Basidiomycota</taxon>
        <taxon>Agaricomycotina</taxon>
        <taxon>Agaricomycetes</taxon>
        <taxon>Agaricomycetidae</taxon>
        <taxon>Agaricales</taxon>
        <taxon>Marasmiineae</taxon>
        <taxon>Physalacriaceae</taxon>
        <taxon>Desarmillaria</taxon>
    </lineage>
</organism>
<evidence type="ECO:0008006" key="3">
    <source>
        <dbReference type="Google" id="ProtNLM"/>
    </source>
</evidence>
<dbReference type="AlphaFoldDB" id="A0AA39NLJ9"/>
<gene>
    <name evidence="1" type="ORF">EV420DRAFT_1635012</name>
</gene>
<dbReference type="GeneID" id="85359945"/>
<dbReference type="InterPro" id="IPR036047">
    <property type="entry name" value="F-box-like_dom_sf"/>
</dbReference>
<evidence type="ECO:0000313" key="1">
    <source>
        <dbReference type="EMBL" id="KAK0467749.1"/>
    </source>
</evidence>
<protein>
    <recommendedName>
        <fullName evidence="3">F-box domain-containing protein</fullName>
    </recommendedName>
</protein>
<dbReference type="EMBL" id="JAUEPS010000002">
    <property type="protein sequence ID" value="KAK0467749.1"/>
    <property type="molecule type" value="Genomic_DNA"/>
</dbReference>
<accession>A0AA39NLJ9</accession>